<name>A0AAJ0EPN3_9PEZI</name>
<dbReference type="GeneID" id="85457521"/>
<sequence>MTDSAFAALVPPAWTETESGTLCYKETPQEIQTDDKLAVAEEVLEYDRITARRTCFGVVSVSVPLKAAVDNMLAAAAAVVEVVPSTAMRKFDTLLVFGRLCVNTRSQYWKLQKPSVSTALETMKQQFDGFIEGFLSRSHQTTSMQIRRNTNSWEDVMAEAGAISDKYKKQKNSFGCRNQLFTRSSRPVEFLIEVMLIEFVVQVMPEDDVTLKSSPDVTKAASRHHALVHEIDATKTYARLYEWSPRIRHAVEAGFGGFRAGVKSVFAGEEYGSELRKKDNHVYREDFGVTRRCGQKEALEALRSKTSQHHPQPQQQINYYVTLSMPRVTGSMLLSTPGFGLLANAENQALSSIQKESELVFFVGNSLSPQKQGRLTSIKRDQTFQNWSKSTNSQVLVLSGMDFDVLHTDVVSTLSYMCSLLARTISRMYHAFPLAFFCRIHCDPEGPLPGATGLLRSLIPQILLSSNGQIDMDFLTEASLHVVQYLDIQVL</sequence>
<evidence type="ECO:0000313" key="2">
    <source>
        <dbReference type="Proteomes" id="UP001224890"/>
    </source>
</evidence>
<dbReference type="RefSeq" id="XP_060423491.1">
    <property type="nucleotide sequence ID" value="XM_060572995.1"/>
</dbReference>
<dbReference type="PANTHER" id="PTHR40619">
    <property type="entry name" value="FUNGAL STAND N-TERMINAL GOODBYE DOMAIN-CONTAINING PROTEIN"/>
    <property type="match status" value="1"/>
</dbReference>
<dbReference type="Proteomes" id="UP001224890">
    <property type="component" value="Unassembled WGS sequence"/>
</dbReference>
<protein>
    <submittedName>
        <fullName evidence="1">Uncharacterized protein</fullName>
    </submittedName>
</protein>
<keyword evidence="2" id="KW-1185">Reference proteome</keyword>
<evidence type="ECO:0000313" key="1">
    <source>
        <dbReference type="EMBL" id="KAK1658727.1"/>
    </source>
</evidence>
<reference evidence="1" key="1">
    <citation type="submission" date="2021-06" db="EMBL/GenBank/DDBJ databases">
        <title>Comparative genomics, transcriptomics and evolutionary studies reveal genomic signatures of adaptation to plant cell wall in hemibiotrophic fungi.</title>
        <authorList>
            <consortium name="DOE Joint Genome Institute"/>
            <person name="Baroncelli R."/>
            <person name="Diaz J.F."/>
            <person name="Benocci T."/>
            <person name="Peng M."/>
            <person name="Battaglia E."/>
            <person name="Haridas S."/>
            <person name="Andreopoulos W."/>
            <person name="Labutti K."/>
            <person name="Pangilinan J."/>
            <person name="Floch G.L."/>
            <person name="Makela M.R."/>
            <person name="Henrissat B."/>
            <person name="Grigoriev I.V."/>
            <person name="Crouch J.A."/>
            <person name="De Vries R.P."/>
            <person name="Sukno S.A."/>
            <person name="Thon M.R."/>
        </authorList>
    </citation>
    <scope>NUCLEOTIDE SEQUENCE</scope>
    <source>
        <strain evidence="1">CBS 193.32</strain>
    </source>
</reference>
<dbReference type="EMBL" id="JAHMHR010000069">
    <property type="protein sequence ID" value="KAK1658727.1"/>
    <property type="molecule type" value="Genomic_DNA"/>
</dbReference>
<proteinExistence type="predicted"/>
<gene>
    <name evidence="1" type="ORF">BDP55DRAFT_637538</name>
</gene>
<accession>A0AAJ0EPN3</accession>
<organism evidence="1 2">
    <name type="scientific">Colletotrichum godetiae</name>
    <dbReference type="NCBI Taxonomy" id="1209918"/>
    <lineage>
        <taxon>Eukaryota</taxon>
        <taxon>Fungi</taxon>
        <taxon>Dikarya</taxon>
        <taxon>Ascomycota</taxon>
        <taxon>Pezizomycotina</taxon>
        <taxon>Sordariomycetes</taxon>
        <taxon>Hypocreomycetidae</taxon>
        <taxon>Glomerellales</taxon>
        <taxon>Glomerellaceae</taxon>
        <taxon>Colletotrichum</taxon>
        <taxon>Colletotrichum acutatum species complex</taxon>
    </lineage>
</organism>
<dbReference type="AlphaFoldDB" id="A0AAJ0EPN3"/>
<dbReference type="PANTHER" id="PTHR40619:SF3">
    <property type="entry name" value="FUNGAL STAND N-TERMINAL GOODBYE DOMAIN-CONTAINING PROTEIN"/>
    <property type="match status" value="1"/>
</dbReference>
<comment type="caution">
    <text evidence="1">The sequence shown here is derived from an EMBL/GenBank/DDBJ whole genome shotgun (WGS) entry which is preliminary data.</text>
</comment>